<keyword evidence="4 6" id="KW-0479">Metal-binding</keyword>
<dbReference type="GO" id="GO:0016151">
    <property type="term" value="F:nickel cation binding"/>
    <property type="evidence" value="ECO:0007669"/>
    <property type="project" value="InterPro"/>
</dbReference>
<evidence type="ECO:0000256" key="5">
    <source>
        <dbReference type="ARBA" id="ARBA00023002"/>
    </source>
</evidence>
<keyword evidence="3 6" id="KW-0533">Nickel</keyword>
<evidence type="ECO:0000256" key="3">
    <source>
        <dbReference type="ARBA" id="ARBA00022596"/>
    </source>
</evidence>
<dbReference type="InterPro" id="IPR029014">
    <property type="entry name" value="NiFe-Hase_large"/>
</dbReference>
<evidence type="ECO:0000256" key="2">
    <source>
        <dbReference type="ARBA" id="ARBA00009292"/>
    </source>
</evidence>
<feature type="binding site" evidence="6">
    <location>
        <position position="423"/>
    </location>
    <ligand>
        <name>Fe cation</name>
        <dbReference type="ChEBI" id="CHEBI:24875"/>
    </ligand>
</feature>
<dbReference type="PROSITE" id="PS00508">
    <property type="entry name" value="NI_HGENASE_L_2"/>
    <property type="match status" value="1"/>
</dbReference>
<evidence type="ECO:0000256" key="6">
    <source>
        <dbReference type="PIRSR" id="PIRSR601501-1"/>
    </source>
</evidence>
<evidence type="ECO:0000256" key="4">
    <source>
        <dbReference type="ARBA" id="ARBA00022723"/>
    </source>
</evidence>
<gene>
    <name evidence="7" type="ORF">ENJ10_03595</name>
</gene>
<feature type="binding site" evidence="6">
    <location>
        <position position="67"/>
    </location>
    <ligand>
        <name>Ni(2+)</name>
        <dbReference type="ChEBI" id="CHEBI:49786"/>
    </ligand>
</feature>
<comment type="similarity">
    <text evidence="2">Belongs to the [NiFe]/[NiFeSe] hydrogenase large subunit family.</text>
</comment>
<evidence type="ECO:0000313" key="7">
    <source>
        <dbReference type="EMBL" id="HED09749.1"/>
    </source>
</evidence>
<dbReference type="SUPFAM" id="SSF56762">
    <property type="entry name" value="HydB/Nqo4-like"/>
    <property type="match status" value="1"/>
</dbReference>
<dbReference type="EMBL" id="DRLD01000096">
    <property type="protein sequence ID" value="HED09749.1"/>
    <property type="molecule type" value="Genomic_DNA"/>
</dbReference>
<comment type="caution">
    <text evidence="7">The sequence shown here is derived from an EMBL/GenBank/DDBJ whole genome shotgun (WGS) entry which is preliminary data.</text>
</comment>
<accession>A0A7V1LY82</accession>
<organism evidence="7">
    <name type="scientific">Caldithrix abyssi</name>
    <dbReference type="NCBI Taxonomy" id="187145"/>
    <lineage>
        <taxon>Bacteria</taxon>
        <taxon>Pseudomonadati</taxon>
        <taxon>Calditrichota</taxon>
        <taxon>Calditrichia</taxon>
        <taxon>Calditrichales</taxon>
        <taxon>Calditrichaceae</taxon>
        <taxon>Caldithrix</taxon>
    </lineage>
</organism>
<reference evidence="7" key="1">
    <citation type="journal article" date="2020" name="mSystems">
        <title>Genome- and Community-Level Interaction Insights into Carbon Utilization and Element Cycling Functions of Hydrothermarchaeota in Hydrothermal Sediment.</title>
        <authorList>
            <person name="Zhou Z."/>
            <person name="Liu Y."/>
            <person name="Xu W."/>
            <person name="Pan J."/>
            <person name="Luo Z.H."/>
            <person name="Li M."/>
        </authorList>
    </citation>
    <scope>NUCLEOTIDE SEQUENCE [LARGE SCALE GENOMIC DNA]</scope>
    <source>
        <strain evidence="7">HyVt-456</strain>
    </source>
</reference>
<keyword evidence="6" id="KW-0460">Magnesium</keyword>
<comment type="cofactor">
    <cofactor evidence="6">
        <name>Fe cation</name>
        <dbReference type="ChEBI" id="CHEBI:24875"/>
    </cofactor>
</comment>
<proteinExistence type="inferred from homology"/>
<dbReference type="AlphaFoldDB" id="A0A7V1LY82"/>
<feature type="binding site" evidence="6">
    <location>
        <position position="426"/>
    </location>
    <ligand>
        <name>Mg(2+)</name>
        <dbReference type="ChEBI" id="CHEBI:18420"/>
    </ligand>
</feature>
<comment type="cofactor">
    <cofactor evidence="1 6">
        <name>Ni(2+)</name>
        <dbReference type="ChEBI" id="CHEBI:49786"/>
    </cofactor>
</comment>
<feature type="binding site" evidence="6">
    <location>
        <position position="64"/>
    </location>
    <ligand>
        <name>Ni(2+)</name>
        <dbReference type="ChEBI" id="CHEBI:49786"/>
    </ligand>
</feature>
<keyword evidence="6" id="KW-0408">Iron</keyword>
<dbReference type="PANTHER" id="PTHR43600">
    <property type="entry name" value="COENZYME F420 HYDROGENASE, SUBUNIT ALPHA"/>
    <property type="match status" value="1"/>
</dbReference>
<feature type="binding site" evidence="6">
    <location>
        <position position="420"/>
    </location>
    <ligand>
        <name>Ni(2+)</name>
        <dbReference type="ChEBI" id="CHEBI:49786"/>
    </ligand>
</feature>
<dbReference type="Pfam" id="PF00374">
    <property type="entry name" value="NiFeSe_Hases"/>
    <property type="match status" value="2"/>
</dbReference>
<feature type="binding site" evidence="6">
    <location>
        <position position="45"/>
    </location>
    <ligand>
        <name>Mg(2+)</name>
        <dbReference type="ChEBI" id="CHEBI:18420"/>
    </ligand>
</feature>
<protein>
    <submittedName>
        <fullName evidence="7">Ni/Fe hydrogenase subunit alpha</fullName>
    </submittedName>
</protein>
<feature type="binding site" evidence="6">
    <location>
        <position position="67"/>
    </location>
    <ligand>
        <name>Fe cation</name>
        <dbReference type="ChEBI" id="CHEBI:24875"/>
    </ligand>
</feature>
<sequence>MRKDLNIDVHHLTRVEGHGNIVVNMKNGVLEKAELDIVEAPRFFEAMLKGRNFMEVAIITSRICGICSLGHQIASLKATEKALGLEVSEQTKILRRILTDGATFQSNTLHALFLAAPDFLSVGSVFPLVNTHKDVVLAALRLKRLANDIGDLISGRAIHPIRCVPGGFTKLPGAGDLRTLQEKLKTEGMNDLRFIVDVIASLADKIPSFTRETEYISLTSPEEYAFYDGVICSSDGGTYPVEDYLKVTNEFVVSHSSSKHARFNRSSYMVGALARYNNNHRQLHPFGREVEQKLGLTAPCYNPYMNTVAQLVEVAHCIENSIQLMDRLLTDGIKFEKPNQTPSRYGQGIAATEVPRGILFHDYTYNRQGNIVAANCIIPTGQNLENIDDDMKKLVPEIIEESKEEITHKLEMLVRAYDPCISCSVHMLDVEFIEE</sequence>
<keyword evidence="5" id="KW-0560">Oxidoreductase</keyword>
<dbReference type="GO" id="GO:0008901">
    <property type="term" value="F:ferredoxin hydrogenase activity"/>
    <property type="evidence" value="ECO:0007669"/>
    <property type="project" value="InterPro"/>
</dbReference>
<dbReference type="InterPro" id="IPR018194">
    <property type="entry name" value="Ni-dep_hyd_lsu_Ni_BS"/>
</dbReference>
<dbReference type="PANTHER" id="PTHR43600:SF2">
    <property type="entry name" value="F420-NON-REDUCING HYDROGENASE VHU SUBUNIT A"/>
    <property type="match status" value="1"/>
</dbReference>
<dbReference type="Proteomes" id="UP000886005">
    <property type="component" value="Unassembled WGS sequence"/>
</dbReference>
<evidence type="ECO:0000256" key="1">
    <source>
        <dbReference type="ARBA" id="ARBA00001967"/>
    </source>
</evidence>
<name>A0A7V1LY82_CALAY</name>
<dbReference type="InterPro" id="IPR001501">
    <property type="entry name" value="Ni-dep_hyd_lsu"/>
</dbReference>
<dbReference type="Gene3D" id="1.10.645.10">
    <property type="entry name" value="Cytochrome-c3 Hydrogenase, chain B"/>
    <property type="match status" value="1"/>
</dbReference>